<dbReference type="InterPro" id="IPR013103">
    <property type="entry name" value="RVT_2"/>
</dbReference>
<dbReference type="Pfam" id="PF07727">
    <property type="entry name" value="RVT_2"/>
    <property type="match status" value="1"/>
</dbReference>
<dbReference type="GO" id="GO:0015074">
    <property type="term" value="P:DNA integration"/>
    <property type="evidence" value="ECO:0007669"/>
    <property type="project" value="InterPro"/>
</dbReference>
<accession>A0A438DP93</accession>
<dbReference type="Gene3D" id="3.30.420.10">
    <property type="entry name" value="Ribonuclease H-like superfamily/Ribonuclease H"/>
    <property type="match status" value="1"/>
</dbReference>
<dbReference type="AlphaFoldDB" id="A0A438DP93"/>
<dbReference type="GO" id="GO:0003676">
    <property type="term" value="F:nucleic acid binding"/>
    <property type="evidence" value="ECO:0007669"/>
    <property type="project" value="InterPro"/>
</dbReference>
<gene>
    <name evidence="3" type="primary">POLX_489</name>
    <name evidence="3" type="ORF">CK203_088163</name>
</gene>
<dbReference type="Proteomes" id="UP000288805">
    <property type="component" value="Unassembled WGS sequence"/>
</dbReference>
<protein>
    <submittedName>
        <fullName evidence="3">Retrovirus-related Pol polyprotein from transposon TNT 1-94</fullName>
    </submittedName>
</protein>
<dbReference type="EMBL" id="QGNW01001541">
    <property type="protein sequence ID" value="RVW37266.1"/>
    <property type="molecule type" value="Genomic_DNA"/>
</dbReference>
<dbReference type="InterPro" id="IPR043502">
    <property type="entry name" value="DNA/RNA_pol_sf"/>
</dbReference>
<dbReference type="InterPro" id="IPR036397">
    <property type="entry name" value="RNaseH_sf"/>
</dbReference>
<evidence type="ECO:0000259" key="2">
    <source>
        <dbReference type="PROSITE" id="PS50994"/>
    </source>
</evidence>
<proteinExistence type="predicted"/>
<feature type="region of interest" description="Disordered" evidence="1">
    <location>
        <begin position="143"/>
        <end position="177"/>
    </location>
</feature>
<dbReference type="InterPro" id="IPR001584">
    <property type="entry name" value="Integrase_cat-core"/>
</dbReference>
<dbReference type="CDD" id="cd09272">
    <property type="entry name" value="RNase_HI_RT_Ty1"/>
    <property type="match status" value="1"/>
</dbReference>
<reference evidence="3 4" key="1">
    <citation type="journal article" date="2018" name="PLoS Genet.">
        <title>Population sequencing reveals clonal diversity and ancestral inbreeding in the grapevine cultivar Chardonnay.</title>
        <authorList>
            <person name="Roach M.J."/>
            <person name="Johnson D.L."/>
            <person name="Bohlmann J."/>
            <person name="van Vuuren H.J."/>
            <person name="Jones S.J."/>
            <person name="Pretorius I.S."/>
            <person name="Schmidt S.A."/>
            <person name="Borneman A.R."/>
        </authorList>
    </citation>
    <scope>NUCLEOTIDE SEQUENCE [LARGE SCALE GENOMIC DNA]</scope>
    <source>
        <strain evidence="4">cv. Chardonnay</strain>
        <tissue evidence="3">Leaf</tissue>
    </source>
</reference>
<evidence type="ECO:0000313" key="4">
    <source>
        <dbReference type="Proteomes" id="UP000288805"/>
    </source>
</evidence>
<comment type="caution">
    <text evidence="3">The sequence shown here is derived from an EMBL/GenBank/DDBJ whole genome shotgun (WGS) entry which is preliminary data.</text>
</comment>
<sequence>MIQTQFQSKIQILKSDNARDYFNSILGEFLAQEGIVHLSSCVDTPQQNGIAERKNRHLLEVARSLMFSMNVPKLFWGQAVLTAAYLINRMPSRGENSTQEYQFWDLESFSESPITTENHIPPESFNQPESIVDLWDKEHIQEETEERALSQQTHEAEPGPNPSKLPGNNAPDGTVDSDITEIQVPQNIQEAFKYPKWKAVVDEEVRELEKNGTWEITDLPRGKKPVGCKWIFTIKYKADGNVDRYKARLVAKGFTQSYGIDYQETFAPVAKLNTVRVLLSLAANLDWSLHQLDVKNVFLNGDLEEEVYMDILAGLETTSNFNKVCRLRKSLYGLKQSPRAWFERFTKVVKGYRFVQCQSDHTLFVKHFPEGKLAIIIVYVDDIILTGDHEEKIDLLKKLLTKEFEIKDLGNLKYFLGMEIARLKKGIAVSQRKYILDLLNETGMLGCKPAETPMDTTVKLEESDGSAPVDKGRYQRLVGKLIYLSHTRPDIGFSVSVVSQFMNNPTEKHMTAVIRILRYLKMTPGKGLFFQRTTKKEIEIFSDADWAGSVTDRRSTSGYCSFVWGNLVTWRSKKQSVVARSSAEAEFRAMAQGICEGIWLNRLLEELRVPLKHPMVLYCDNQAAISIAKNPIHHDRTKHVEIDRHFIKEKIEEGVFKVSYTPTNCQTTDILTKALA</sequence>
<dbReference type="SUPFAM" id="SSF53098">
    <property type="entry name" value="Ribonuclease H-like"/>
    <property type="match status" value="1"/>
</dbReference>
<feature type="domain" description="Integrase catalytic" evidence="2">
    <location>
        <begin position="1"/>
        <end position="108"/>
    </location>
</feature>
<dbReference type="SUPFAM" id="SSF56672">
    <property type="entry name" value="DNA/RNA polymerases"/>
    <property type="match status" value="1"/>
</dbReference>
<evidence type="ECO:0000313" key="3">
    <source>
        <dbReference type="EMBL" id="RVW37266.1"/>
    </source>
</evidence>
<dbReference type="PROSITE" id="PS50994">
    <property type="entry name" value="INTEGRASE"/>
    <property type="match status" value="1"/>
</dbReference>
<dbReference type="PANTHER" id="PTHR11439">
    <property type="entry name" value="GAG-POL-RELATED RETROTRANSPOSON"/>
    <property type="match status" value="1"/>
</dbReference>
<dbReference type="PANTHER" id="PTHR11439:SF486">
    <property type="entry name" value="RLK (RECEPTOR-LIKE KINASE) PROTEIN, PUTATIVE-RELATED"/>
    <property type="match status" value="1"/>
</dbReference>
<evidence type="ECO:0000256" key="1">
    <source>
        <dbReference type="SAM" id="MobiDB-lite"/>
    </source>
</evidence>
<name>A0A438DP93_VITVI</name>
<dbReference type="InterPro" id="IPR012337">
    <property type="entry name" value="RNaseH-like_sf"/>
</dbReference>
<organism evidence="3 4">
    <name type="scientific">Vitis vinifera</name>
    <name type="common">Grape</name>
    <dbReference type="NCBI Taxonomy" id="29760"/>
    <lineage>
        <taxon>Eukaryota</taxon>
        <taxon>Viridiplantae</taxon>
        <taxon>Streptophyta</taxon>
        <taxon>Embryophyta</taxon>
        <taxon>Tracheophyta</taxon>
        <taxon>Spermatophyta</taxon>
        <taxon>Magnoliopsida</taxon>
        <taxon>eudicotyledons</taxon>
        <taxon>Gunneridae</taxon>
        <taxon>Pentapetalae</taxon>
        <taxon>rosids</taxon>
        <taxon>Vitales</taxon>
        <taxon>Vitaceae</taxon>
        <taxon>Viteae</taxon>
        <taxon>Vitis</taxon>
    </lineage>
</organism>